<proteinExistence type="predicted"/>
<name>A0A3L6Q0W2_PANMI</name>
<evidence type="ECO:0000313" key="1">
    <source>
        <dbReference type="EMBL" id="RLM65980.1"/>
    </source>
</evidence>
<dbReference type="EMBL" id="PQIB02000015">
    <property type="protein sequence ID" value="RLM65980.1"/>
    <property type="molecule type" value="Genomic_DNA"/>
</dbReference>
<dbReference type="STRING" id="4540.A0A3L6Q0W2"/>
<evidence type="ECO:0008006" key="3">
    <source>
        <dbReference type="Google" id="ProtNLM"/>
    </source>
</evidence>
<organism evidence="1 2">
    <name type="scientific">Panicum miliaceum</name>
    <name type="common">Proso millet</name>
    <name type="synonym">Broomcorn millet</name>
    <dbReference type="NCBI Taxonomy" id="4540"/>
    <lineage>
        <taxon>Eukaryota</taxon>
        <taxon>Viridiplantae</taxon>
        <taxon>Streptophyta</taxon>
        <taxon>Embryophyta</taxon>
        <taxon>Tracheophyta</taxon>
        <taxon>Spermatophyta</taxon>
        <taxon>Magnoliopsida</taxon>
        <taxon>Liliopsida</taxon>
        <taxon>Poales</taxon>
        <taxon>Poaceae</taxon>
        <taxon>PACMAD clade</taxon>
        <taxon>Panicoideae</taxon>
        <taxon>Panicodae</taxon>
        <taxon>Paniceae</taxon>
        <taxon>Panicinae</taxon>
        <taxon>Panicum</taxon>
        <taxon>Panicum sect. Panicum</taxon>
    </lineage>
</organism>
<comment type="caution">
    <text evidence="1">The sequence shown here is derived from an EMBL/GenBank/DDBJ whole genome shotgun (WGS) entry which is preliminary data.</text>
</comment>
<protein>
    <recommendedName>
        <fullName evidence="3">F-box associated domain-containing protein</fullName>
    </recommendedName>
</protein>
<gene>
    <name evidence="1" type="ORF">C2845_PM16G18380</name>
</gene>
<keyword evidence="2" id="KW-1185">Reference proteome</keyword>
<dbReference type="AlphaFoldDB" id="A0A3L6Q0W2"/>
<sequence>MRALTGWRHRGTDYVSTCNGIVLLASAGFSAPCRCTLWNPAVADVAREVTVPEPSPDSHLINRTIPGRSGKYRIRLSCGGGGGGPTHRIEYSLVVHSLGDADKQTPPRTVLSAGVDERIKQKSLYMDGTIYLLHLDLEKSATILAFNVDDETVSRLHIPREHQQDGSWRRSLELELIKMSGRPCLVTAGGGCVAMWLLAAADRRWERVSSPIRTTRFSIGSSAFGTAAAC</sequence>
<evidence type="ECO:0000313" key="2">
    <source>
        <dbReference type="Proteomes" id="UP000275267"/>
    </source>
</evidence>
<reference evidence="2" key="1">
    <citation type="journal article" date="2019" name="Nat. Commun.">
        <title>The genome of broomcorn millet.</title>
        <authorList>
            <person name="Zou C."/>
            <person name="Miki D."/>
            <person name="Li D."/>
            <person name="Tang Q."/>
            <person name="Xiao L."/>
            <person name="Rajput S."/>
            <person name="Deng P."/>
            <person name="Jia W."/>
            <person name="Huang R."/>
            <person name="Zhang M."/>
            <person name="Sun Y."/>
            <person name="Hu J."/>
            <person name="Fu X."/>
            <person name="Schnable P.S."/>
            <person name="Li F."/>
            <person name="Zhang H."/>
            <person name="Feng B."/>
            <person name="Zhu X."/>
            <person name="Liu R."/>
            <person name="Schnable J.C."/>
            <person name="Zhu J.-K."/>
            <person name="Zhang H."/>
        </authorList>
    </citation>
    <scope>NUCLEOTIDE SEQUENCE [LARGE SCALE GENOMIC DNA]</scope>
</reference>
<dbReference type="Proteomes" id="UP000275267">
    <property type="component" value="Unassembled WGS sequence"/>
</dbReference>
<dbReference type="OrthoDB" id="693285at2759"/>
<accession>A0A3L6Q0W2</accession>